<dbReference type="SUPFAM" id="SSF51971">
    <property type="entry name" value="Nucleotide-binding domain"/>
    <property type="match status" value="1"/>
</dbReference>
<gene>
    <name evidence="1" type="ORF">SAMN02745131_03095</name>
</gene>
<name>A0A1M5D3N0_9BACT</name>
<dbReference type="OrthoDB" id="214253at2"/>
<proteinExistence type="predicted"/>
<organism evidence="1 2">
    <name type="scientific">Flavisolibacter ginsengisoli DSM 18119</name>
    <dbReference type="NCBI Taxonomy" id="1121884"/>
    <lineage>
        <taxon>Bacteria</taxon>
        <taxon>Pseudomonadati</taxon>
        <taxon>Bacteroidota</taxon>
        <taxon>Chitinophagia</taxon>
        <taxon>Chitinophagales</taxon>
        <taxon>Chitinophagaceae</taxon>
        <taxon>Flavisolibacter</taxon>
    </lineage>
</organism>
<accession>A0A1M5D3N0</accession>
<dbReference type="InterPro" id="IPR036188">
    <property type="entry name" value="FAD/NAD-bd_sf"/>
</dbReference>
<dbReference type="STRING" id="1121884.SAMN02745131_03095"/>
<dbReference type="AlphaFoldDB" id="A0A1M5D3N0"/>
<evidence type="ECO:0000313" key="2">
    <source>
        <dbReference type="Proteomes" id="UP000184048"/>
    </source>
</evidence>
<dbReference type="Gene3D" id="3.30.9.10">
    <property type="entry name" value="D-Amino Acid Oxidase, subunit A, domain 2"/>
    <property type="match status" value="1"/>
</dbReference>
<dbReference type="Proteomes" id="UP000184048">
    <property type="component" value="Unassembled WGS sequence"/>
</dbReference>
<keyword evidence="2" id="KW-1185">Reference proteome</keyword>
<protein>
    <submittedName>
        <fullName evidence="1">Glycine/D-amino acid oxidase</fullName>
    </submittedName>
</protein>
<evidence type="ECO:0000313" key="1">
    <source>
        <dbReference type="EMBL" id="SHF61564.1"/>
    </source>
</evidence>
<reference evidence="1 2" key="1">
    <citation type="submission" date="2016-11" db="EMBL/GenBank/DDBJ databases">
        <authorList>
            <person name="Jaros S."/>
            <person name="Januszkiewicz K."/>
            <person name="Wedrychowicz H."/>
        </authorList>
    </citation>
    <scope>NUCLEOTIDE SEQUENCE [LARGE SCALE GENOMIC DNA]</scope>
    <source>
        <strain evidence="1 2">DSM 18119</strain>
    </source>
</reference>
<dbReference type="EMBL" id="FQUU01000014">
    <property type="protein sequence ID" value="SHF61564.1"/>
    <property type="molecule type" value="Genomic_DNA"/>
</dbReference>
<dbReference type="Gene3D" id="3.50.50.60">
    <property type="entry name" value="FAD/NAD(P)-binding domain"/>
    <property type="match status" value="2"/>
</dbReference>
<dbReference type="RefSeq" id="WP_072836243.1">
    <property type="nucleotide sequence ID" value="NZ_FQUU01000014.1"/>
</dbReference>
<sequence>MHVDCLIIGQGISGTLLSWFLHKEGKTFLVIDNNKVDSSSKVAAGIINPITGRRYVTTWMIDEVMPFAIDTYRSLESYLQASFVYEKSIIDFFPSPQMLNAFVDRIAENDTYLHSYPNQNQFNQYFNYDFGCGEIRPSYSIHLPLLLELWKQKLNEWNAIKEEEFLLDDLQISDDHASYHDITAGKVIFCDGVDAATNSWFRLLPFAPNKGEAMIIEAEELYNGHIFKRGVMLVPLPTPGLFWVGSNYQWEFADDKPSEHFYKQTSNLLQNWIKVPFKIVDHKAAIRPATVERRPFVGFHPHFPVIGILNGMGTKGTSLAPFFAHQLIQHLVYDLPIADEANVHRFTRILSRETGKGSS</sequence>